<comment type="caution">
    <text evidence="1">The sequence shown here is derived from an EMBL/GenBank/DDBJ whole genome shotgun (WGS) entry which is preliminary data.</text>
</comment>
<proteinExistence type="predicted"/>
<sequence>MPWPRKTHKQFVVDIAKIHLGLSVVSQYTDSREPIVVMDENGIKYKVGSASLMAGHYPRMGTAINKTGGFKTKLAQIQPNLIVLGEYINNRVRVLVRDELGIEYLSSPDTLLGGSPPSILTATDRNKAFEIKSRLIHGDKYDYSKVNYKDATIKVKIGCPIHGYFMQFPADHSCTGCGCPKCGNINSVLNSFTGGWTKTSWIELCKNQNAEPKLYIIHCFN</sequence>
<dbReference type="EMBL" id="LAZR01013817">
    <property type="protein sequence ID" value="KKM20198.1"/>
    <property type="molecule type" value="Genomic_DNA"/>
</dbReference>
<dbReference type="AlphaFoldDB" id="A0A0F9KDJ0"/>
<reference evidence="1" key="1">
    <citation type="journal article" date="2015" name="Nature">
        <title>Complex archaea that bridge the gap between prokaryotes and eukaryotes.</title>
        <authorList>
            <person name="Spang A."/>
            <person name="Saw J.H."/>
            <person name="Jorgensen S.L."/>
            <person name="Zaremba-Niedzwiedzka K."/>
            <person name="Martijn J."/>
            <person name="Lind A.E."/>
            <person name="van Eijk R."/>
            <person name="Schleper C."/>
            <person name="Guy L."/>
            <person name="Ettema T.J."/>
        </authorList>
    </citation>
    <scope>NUCLEOTIDE SEQUENCE</scope>
</reference>
<name>A0A0F9KDJ0_9ZZZZ</name>
<feature type="non-terminal residue" evidence="1">
    <location>
        <position position="221"/>
    </location>
</feature>
<organism evidence="1">
    <name type="scientific">marine sediment metagenome</name>
    <dbReference type="NCBI Taxonomy" id="412755"/>
    <lineage>
        <taxon>unclassified sequences</taxon>
        <taxon>metagenomes</taxon>
        <taxon>ecological metagenomes</taxon>
    </lineage>
</organism>
<protein>
    <submittedName>
        <fullName evidence="1">Uncharacterized protein</fullName>
    </submittedName>
</protein>
<gene>
    <name evidence="1" type="ORF">LCGC14_1647820</name>
</gene>
<evidence type="ECO:0000313" key="1">
    <source>
        <dbReference type="EMBL" id="KKM20198.1"/>
    </source>
</evidence>
<accession>A0A0F9KDJ0</accession>